<protein>
    <submittedName>
        <fullName evidence="2">Uncharacterized protein</fullName>
    </submittedName>
</protein>
<dbReference type="OrthoDB" id="2665608at2"/>
<name>A0A2Z2KJN2_9BACL</name>
<reference evidence="2 3" key="1">
    <citation type="submission" date="2017-06" db="EMBL/GenBank/DDBJ databases">
        <title>Complete genome sequence of Paenibacillus donghaensis KCTC 13049T isolated from East Sea sediment, South Korea.</title>
        <authorList>
            <person name="Jung B.K."/>
            <person name="Hong S.-J."/>
            <person name="Shin J.-H."/>
        </authorList>
    </citation>
    <scope>NUCLEOTIDE SEQUENCE [LARGE SCALE GENOMIC DNA]</scope>
    <source>
        <strain evidence="2 3">KCTC 13049</strain>
    </source>
</reference>
<proteinExistence type="predicted"/>
<evidence type="ECO:0000313" key="3">
    <source>
        <dbReference type="Proteomes" id="UP000249890"/>
    </source>
</evidence>
<dbReference type="Proteomes" id="UP000249890">
    <property type="component" value="Chromosome"/>
</dbReference>
<gene>
    <name evidence="2" type="ORF">B9T62_03795</name>
</gene>
<evidence type="ECO:0000313" key="2">
    <source>
        <dbReference type="EMBL" id="ASA20001.1"/>
    </source>
</evidence>
<dbReference type="AlphaFoldDB" id="A0A2Z2KJN2"/>
<evidence type="ECO:0000256" key="1">
    <source>
        <dbReference type="SAM" id="MobiDB-lite"/>
    </source>
</evidence>
<dbReference type="KEGG" id="pdh:B9T62_03795"/>
<feature type="compositionally biased region" description="Acidic residues" evidence="1">
    <location>
        <begin position="67"/>
        <end position="78"/>
    </location>
</feature>
<organism evidence="2 3">
    <name type="scientific">Paenibacillus donghaensis</name>
    <dbReference type="NCBI Taxonomy" id="414771"/>
    <lineage>
        <taxon>Bacteria</taxon>
        <taxon>Bacillati</taxon>
        <taxon>Bacillota</taxon>
        <taxon>Bacilli</taxon>
        <taxon>Bacillales</taxon>
        <taxon>Paenibacillaceae</taxon>
        <taxon>Paenibacillus</taxon>
    </lineage>
</organism>
<dbReference type="EMBL" id="CP021780">
    <property type="protein sequence ID" value="ASA20001.1"/>
    <property type="molecule type" value="Genomic_DNA"/>
</dbReference>
<accession>A0A2Z2KJN2</accession>
<keyword evidence="3" id="KW-1185">Reference proteome</keyword>
<feature type="region of interest" description="Disordered" evidence="1">
    <location>
        <begin position="46"/>
        <end position="79"/>
    </location>
</feature>
<sequence>MMETTVCPWCHTEIVWDEEFGPEENCPHCNNELSGYRTVRLGVNDLEEEEEAEPAPQRPAAAPQEQAADDNDLWDDNDKDSVVPIFNTLDQFSEEYDMAAYAQNSSTLLALQEEAPECPQCHELMLLAGKQVISAFEPSTPELLGGGPVLKAPVSLNVYVCPSCFHVQHNLAQQDRVQLVRNVTNSQQ</sequence>
<feature type="compositionally biased region" description="Low complexity" evidence="1">
    <location>
        <begin position="54"/>
        <end position="66"/>
    </location>
</feature>